<dbReference type="AlphaFoldDB" id="A0A7N0UEN0"/>
<sequence>MQIMNNNHQHHHMLNNPYFMSHDNSSVDGAYRMWQRIAGYATAQKLPRGNWQWRYRRNAGAVKEAELLNTRKRHLRHGNVVSGTGVQNKLQFRNRRKSFELKKNKNGRRFAPYNTTSYIMRNKKAAGEAAARFSEPAVNPPLFSPSAEGLSGLAERDWGIDLYGSMKGLIRTRAHPDEPEVCESDVNGTSCTDLSKFEIIWPNSDNNMESEVEETVNNASRLENENLILKVRLSVMDRDMDDMKRRMQLLEKQLRVNINEEVKGNVSDDNAQSFRCGDYQEEHKSTNRCGYLNG</sequence>
<dbReference type="Proteomes" id="UP000594263">
    <property type="component" value="Unplaced"/>
</dbReference>
<proteinExistence type="predicted"/>
<protein>
    <submittedName>
        <fullName evidence="2">Uncharacterized protein</fullName>
    </submittedName>
</protein>
<reference evidence="2" key="1">
    <citation type="submission" date="2021-01" db="UniProtKB">
        <authorList>
            <consortium name="EnsemblPlants"/>
        </authorList>
    </citation>
    <scope>IDENTIFICATION</scope>
</reference>
<keyword evidence="1" id="KW-0175">Coiled coil</keyword>
<evidence type="ECO:0000313" key="2">
    <source>
        <dbReference type="EnsemblPlants" id="Kaladp0064s0108.1.v1.1.CDS.1"/>
    </source>
</evidence>
<organism evidence="2 3">
    <name type="scientific">Kalanchoe fedtschenkoi</name>
    <name type="common">Lavender scallops</name>
    <name type="synonym">South American air plant</name>
    <dbReference type="NCBI Taxonomy" id="63787"/>
    <lineage>
        <taxon>Eukaryota</taxon>
        <taxon>Viridiplantae</taxon>
        <taxon>Streptophyta</taxon>
        <taxon>Embryophyta</taxon>
        <taxon>Tracheophyta</taxon>
        <taxon>Spermatophyta</taxon>
        <taxon>Magnoliopsida</taxon>
        <taxon>eudicotyledons</taxon>
        <taxon>Gunneridae</taxon>
        <taxon>Pentapetalae</taxon>
        <taxon>Saxifragales</taxon>
        <taxon>Crassulaceae</taxon>
        <taxon>Kalanchoe</taxon>
    </lineage>
</organism>
<dbReference type="PANTHER" id="PTHR34484">
    <property type="entry name" value="OS02G0832600 PROTEIN"/>
    <property type="match status" value="1"/>
</dbReference>
<evidence type="ECO:0000256" key="1">
    <source>
        <dbReference type="SAM" id="Coils"/>
    </source>
</evidence>
<dbReference type="EnsemblPlants" id="Kaladp0064s0108.1.v1.1">
    <property type="protein sequence ID" value="Kaladp0064s0108.1.v1.1.CDS.1"/>
    <property type="gene ID" value="Kaladp0064s0108.v1.1"/>
</dbReference>
<keyword evidence="3" id="KW-1185">Reference proteome</keyword>
<accession>A0A7N0UEN0</accession>
<dbReference type="PANTHER" id="PTHR34484:SF2">
    <property type="entry name" value="OS02G0832600 PROTEIN"/>
    <property type="match status" value="1"/>
</dbReference>
<evidence type="ECO:0000313" key="3">
    <source>
        <dbReference type="Proteomes" id="UP000594263"/>
    </source>
</evidence>
<name>A0A7N0UEN0_KALFE</name>
<feature type="coiled-coil region" evidence="1">
    <location>
        <begin position="205"/>
        <end position="260"/>
    </location>
</feature>
<dbReference type="Gramene" id="Kaladp0064s0108.1.v1.1">
    <property type="protein sequence ID" value="Kaladp0064s0108.1.v1.1.CDS.1"/>
    <property type="gene ID" value="Kaladp0064s0108.v1.1"/>
</dbReference>